<reference evidence="1" key="1">
    <citation type="submission" date="2024-01" db="EMBL/GenBank/DDBJ databases">
        <authorList>
            <person name="Webb A."/>
        </authorList>
    </citation>
    <scope>NUCLEOTIDE SEQUENCE</scope>
    <source>
        <strain evidence="1">Pm1</strain>
    </source>
</reference>
<proteinExistence type="predicted"/>
<evidence type="ECO:0000313" key="2">
    <source>
        <dbReference type="Proteomes" id="UP001162060"/>
    </source>
</evidence>
<gene>
    <name evidence="1" type="ORF">PM001_LOCUS28422</name>
</gene>
<comment type="caution">
    <text evidence="1">The sequence shown here is derived from an EMBL/GenBank/DDBJ whole genome shotgun (WGS) entry which is preliminary data.</text>
</comment>
<sequence length="142" mass="16259">MQWVGLVILLDETQDINNQLGTRLSAVPRRWIATPADEVVVVAGTPDPARGSDQLDAQELNRTTEQLQDDLAHERTRRYELEDLVRDNYNFLTYVRSDDRAAFAFAQLENERSTRSLRDELAAARRDIAELREQFASASRPD</sequence>
<dbReference type="EMBL" id="CAKLBY020000297">
    <property type="protein sequence ID" value="CAK7943272.1"/>
    <property type="molecule type" value="Genomic_DNA"/>
</dbReference>
<dbReference type="Proteomes" id="UP001162060">
    <property type="component" value="Unassembled WGS sequence"/>
</dbReference>
<dbReference type="AlphaFoldDB" id="A0AAV1VAB2"/>
<protein>
    <submittedName>
        <fullName evidence="1">Uncharacterized protein</fullName>
    </submittedName>
</protein>
<name>A0AAV1VAB2_9STRA</name>
<evidence type="ECO:0000313" key="1">
    <source>
        <dbReference type="EMBL" id="CAK7943272.1"/>
    </source>
</evidence>
<organism evidence="1 2">
    <name type="scientific">Peronospora matthiolae</name>
    <dbReference type="NCBI Taxonomy" id="2874970"/>
    <lineage>
        <taxon>Eukaryota</taxon>
        <taxon>Sar</taxon>
        <taxon>Stramenopiles</taxon>
        <taxon>Oomycota</taxon>
        <taxon>Peronosporomycetes</taxon>
        <taxon>Peronosporales</taxon>
        <taxon>Peronosporaceae</taxon>
        <taxon>Peronospora</taxon>
    </lineage>
</organism>
<accession>A0AAV1VAB2</accession>